<evidence type="ECO:0000313" key="3">
    <source>
        <dbReference type="EMBL" id="RHG68197.1"/>
    </source>
</evidence>
<accession>A0A3R6DU63</accession>
<gene>
    <name evidence="3" type="ORF">DW250_02835</name>
</gene>
<dbReference type="GO" id="GO:0003677">
    <property type="term" value="F:DNA binding"/>
    <property type="evidence" value="ECO:0007669"/>
    <property type="project" value="InterPro"/>
</dbReference>
<feature type="coiled-coil region" evidence="1">
    <location>
        <begin position="220"/>
        <end position="261"/>
    </location>
</feature>
<comment type="caution">
    <text evidence="3">The sequence shown here is derived from an EMBL/GenBank/DDBJ whole genome shotgun (WGS) entry which is preliminary data.</text>
</comment>
<evidence type="ECO:0000256" key="1">
    <source>
        <dbReference type="SAM" id="Coils"/>
    </source>
</evidence>
<feature type="region of interest" description="Disordered" evidence="2">
    <location>
        <begin position="1"/>
        <end position="22"/>
    </location>
</feature>
<dbReference type="InterPro" id="IPR001668">
    <property type="entry name" value="Mob_Pre"/>
</dbReference>
<protein>
    <submittedName>
        <fullName evidence="3">Mobilization protein</fullName>
    </submittedName>
</protein>
<dbReference type="Proteomes" id="UP000286501">
    <property type="component" value="Unassembled WGS sequence"/>
</dbReference>
<dbReference type="CDD" id="cd17242">
    <property type="entry name" value="MobM_relaxase"/>
    <property type="match status" value="1"/>
</dbReference>
<keyword evidence="1" id="KW-0175">Coiled coil</keyword>
<evidence type="ECO:0000256" key="2">
    <source>
        <dbReference type="SAM" id="MobiDB-lite"/>
    </source>
</evidence>
<dbReference type="Pfam" id="PF01076">
    <property type="entry name" value="Mob_Pre"/>
    <property type="match status" value="1"/>
</dbReference>
<evidence type="ECO:0000313" key="4">
    <source>
        <dbReference type="Proteomes" id="UP000286501"/>
    </source>
</evidence>
<reference evidence="3 4" key="1">
    <citation type="submission" date="2018-08" db="EMBL/GenBank/DDBJ databases">
        <title>A genome reference for cultivated species of the human gut microbiota.</title>
        <authorList>
            <person name="Zou Y."/>
            <person name="Xue W."/>
            <person name="Luo G."/>
        </authorList>
    </citation>
    <scope>NUCLEOTIDE SEQUENCE [LARGE SCALE GENOMIC DNA]</scope>
    <source>
        <strain evidence="3 4">AM22-1</strain>
    </source>
</reference>
<dbReference type="NCBIfam" id="NF041497">
    <property type="entry name" value="MobV"/>
    <property type="match status" value="1"/>
</dbReference>
<organism evidence="3 4">
    <name type="scientific">Segatella copri</name>
    <dbReference type="NCBI Taxonomy" id="165179"/>
    <lineage>
        <taxon>Bacteria</taxon>
        <taxon>Pseudomonadati</taxon>
        <taxon>Bacteroidota</taxon>
        <taxon>Bacteroidia</taxon>
        <taxon>Bacteroidales</taxon>
        <taxon>Prevotellaceae</taxon>
        <taxon>Segatella</taxon>
    </lineage>
</organism>
<proteinExistence type="predicted"/>
<dbReference type="GO" id="GO:0006310">
    <property type="term" value="P:DNA recombination"/>
    <property type="evidence" value="ECO:0007669"/>
    <property type="project" value="InterPro"/>
</dbReference>
<dbReference type="RefSeq" id="WP_118200270.1">
    <property type="nucleotide sequence ID" value="NZ_QRIE01000006.1"/>
</dbReference>
<dbReference type="EMBL" id="QRIN01000008">
    <property type="protein sequence ID" value="RHG68197.1"/>
    <property type="molecule type" value="Genomic_DNA"/>
</dbReference>
<dbReference type="Gene3D" id="3.30.930.30">
    <property type="match status" value="1"/>
</dbReference>
<name>A0A3R6DU63_9BACT</name>
<dbReference type="AlphaFoldDB" id="A0A3R6DU63"/>
<sequence>MGHFSLDFKKAKGSSDARESDHIERKVIPDNADPTRTHLNRELVKMPSGVYGRDEAIAHRIKTAGIKRKITNDQVRVIRTVLSGTHEDMMNIAANDQLDDWCNDSLKWLQDTFGKENVVSVVLHMDEHTPHLHASIVPIVTGERRKAKNKTTEEGKRTYRKKANVVRLCADDVLNRDKMIGYHDSYVEAMNKYGLMRGIRGSDARHITTAQYYRNIKRETERLQNCMKLLQSDVEEAEQLLQQTKSEISTEKLQAAKMEAKTAFVSKIGSLLGSGKLKEVEQHNRKLCELVTNREQYIDELHEKIQRMEDSHTQQLGEMQQKHQAEVVDLKSKHSTEVTMLNNIIRKAKRWFPMLEAYLQIESLCKRIGFTAEQISVLLAGKALNFSGSLYSEKHRRKFNVENAEIKVFSDSTKPNQLFLCINRQPIVEWFKEQWNISKDRRTLNPKINKEEKI</sequence>